<dbReference type="EMBL" id="CP059672">
    <property type="protein sequence ID" value="QRW26324.1"/>
    <property type="molecule type" value="Genomic_DNA"/>
</dbReference>
<evidence type="ECO:0000313" key="3">
    <source>
        <dbReference type="Proteomes" id="UP000650533"/>
    </source>
</evidence>
<evidence type="ECO:0000259" key="1">
    <source>
        <dbReference type="Pfam" id="PF07727"/>
    </source>
</evidence>
<dbReference type="RefSeq" id="XP_043186561.1">
    <property type="nucleotide sequence ID" value="XM_043331800.1"/>
</dbReference>
<dbReference type="GeneID" id="67034263"/>
<dbReference type="Pfam" id="PF07727">
    <property type="entry name" value="RVT_2"/>
    <property type="match status" value="1"/>
</dbReference>
<reference evidence="2" key="1">
    <citation type="submission" date="2020-05" db="EMBL/GenBank/DDBJ databases">
        <title>Evolutionary and genomic comparisons of hybrid uninucleate and nonhybrid Rhizoctonia fungi.</title>
        <authorList>
            <person name="Li C."/>
            <person name="Chen X."/>
        </authorList>
    </citation>
    <scope>NUCLEOTIDE SEQUENCE</scope>
    <source>
        <strain evidence="2">AG-1 IA</strain>
    </source>
</reference>
<dbReference type="KEGG" id="rsx:RhiXN_11985"/>
<dbReference type="Proteomes" id="UP000650533">
    <property type="component" value="Chromosome 15"/>
</dbReference>
<protein>
    <submittedName>
        <fullName evidence="2">Retrovirus-related Pol polyprotein from transposon TNT 1-94</fullName>
    </submittedName>
</protein>
<evidence type="ECO:0000313" key="2">
    <source>
        <dbReference type="EMBL" id="QRW26324.1"/>
    </source>
</evidence>
<organism evidence="2 3">
    <name type="scientific">Rhizoctonia solani</name>
    <dbReference type="NCBI Taxonomy" id="456999"/>
    <lineage>
        <taxon>Eukaryota</taxon>
        <taxon>Fungi</taxon>
        <taxon>Dikarya</taxon>
        <taxon>Basidiomycota</taxon>
        <taxon>Agaricomycotina</taxon>
        <taxon>Agaricomycetes</taxon>
        <taxon>Cantharellales</taxon>
        <taxon>Ceratobasidiaceae</taxon>
        <taxon>Rhizoctonia</taxon>
    </lineage>
</organism>
<dbReference type="SUPFAM" id="SSF56672">
    <property type="entry name" value="DNA/RNA polymerases"/>
    <property type="match status" value="1"/>
</dbReference>
<dbReference type="InterPro" id="IPR043502">
    <property type="entry name" value="DNA/RNA_pol_sf"/>
</dbReference>
<accession>A0A8H8T1Y9</accession>
<sequence>MSVIDEPPKTFKEAMERPDFHLWLAAMIDKINSITKHGVWKQANCPTDKNVVECRWVLTYKRGPNGKILLQLNIKTAFLHGDLDEEIYMEQPEGFRDNDKSVWQLVKALYGLKQAARAFYLRLREVLTRIGFTQCETDHAVFWQREDNKLAIILAHVDDMLLAGTPRSYLEDIKVDLAKSFDIVDLGEAQMFVGVKITRD</sequence>
<gene>
    <name evidence="2" type="ORF">RhiXN_11985</name>
</gene>
<dbReference type="AlphaFoldDB" id="A0A8H8T1Y9"/>
<name>A0A8H8T1Y9_9AGAM</name>
<proteinExistence type="predicted"/>
<dbReference type="InterPro" id="IPR013103">
    <property type="entry name" value="RVT_2"/>
</dbReference>
<feature type="domain" description="Reverse transcriptase Ty1/copia-type" evidence="1">
    <location>
        <begin position="66"/>
        <end position="199"/>
    </location>
</feature>